<evidence type="ECO:0000256" key="2">
    <source>
        <dbReference type="ARBA" id="ARBA00012722"/>
    </source>
</evidence>
<keyword evidence="14" id="KW-0464">Manganese</keyword>
<dbReference type="FunFam" id="3.30.470.30:FF:000001">
    <property type="entry name" value="DNA ligase"/>
    <property type="match status" value="1"/>
</dbReference>
<dbReference type="FunFam" id="2.40.50.140:FF:000012">
    <property type="entry name" value="DNA ligase"/>
    <property type="match status" value="1"/>
</dbReference>
<feature type="binding site" evidence="14">
    <location>
        <position position="122"/>
    </location>
    <ligand>
        <name>NAD(+)</name>
        <dbReference type="ChEBI" id="CHEBI:57540"/>
    </ligand>
</feature>
<feature type="binding site" evidence="14">
    <location>
        <position position="301"/>
    </location>
    <ligand>
        <name>NAD(+)</name>
        <dbReference type="ChEBI" id="CHEBI:57540"/>
    </ligand>
</feature>
<evidence type="ECO:0000256" key="1">
    <source>
        <dbReference type="ARBA" id="ARBA00004067"/>
    </source>
</evidence>
<dbReference type="PROSITE" id="PS01055">
    <property type="entry name" value="DNA_LIGASE_N1"/>
    <property type="match status" value="1"/>
</dbReference>
<dbReference type="PROSITE" id="PS50172">
    <property type="entry name" value="BRCT"/>
    <property type="match status" value="1"/>
</dbReference>
<dbReference type="PANTHER" id="PTHR23389">
    <property type="entry name" value="CHROMOSOME TRANSMISSION FIDELITY FACTOR 18"/>
    <property type="match status" value="1"/>
</dbReference>
<dbReference type="Gene3D" id="2.40.50.140">
    <property type="entry name" value="Nucleic acid-binding proteins"/>
    <property type="match status" value="1"/>
</dbReference>
<feature type="binding site" evidence="14">
    <location>
        <begin position="90"/>
        <end position="91"/>
    </location>
    <ligand>
        <name>NAD(+)</name>
        <dbReference type="ChEBI" id="CHEBI:57540"/>
    </ligand>
</feature>
<dbReference type="Pfam" id="PF14520">
    <property type="entry name" value="HHH_5"/>
    <property type="match status" value="1"/>
</dbReference>
<dbReference type="Gene3D" id="1.10.287.610">
    <property type="entry name" value="Helix hairpin bin"/>
    <property type="match status" value="1"/>
</dbReference>
<dbReference type="GO" id="GO:0005829">
    <property type="term" value="C:cytosol"/>
    <property type="evidence" value="ECO:0007669"/>
    <property type="project" value="TreeGrafter"/>
</dbReference>
<dbReference type="GO" id="GO:0003677">
    <property type="term" value="F:DNA binding"/>
    <property type="evidence" value="ECO:0007669"/>
    <property type="project" value="InterPro"/>
</dbReference>
<reference evidence="17 18" key="1">
    <citation type="journal article" date="2016" name="Nat. Commun.">
        <title>Thousands of microbial genomes shed light on interconnected biogeochemical processes in an aquifer system.</title>
        <authorList>
            <person name="Anantharaman K."/>
            <person name="Brown C.T."/>
            <person name="Hug L.A."/>
            <person name="Sharon I."/>
            <person name="Castelle C.J."/>
            <person name="Probst A.J."/>
            <person name="Thomas B.C."/>
            <person name="Singh A."/>
            <person name="Wilkins M.J."/>
            <person name="Karaoz U."/>
            <person name="Brodie E.L."/>
            <person name="Williams K.H."/>
            <person name="Hubbard S.S."/>
            <person name="Banfield J.F."/>
        </authorList>
    </citation>
    <scope>NUCLEOTIDE SEQUENCE [LARGE SCALE GENOMIC DNA]</scope>
</reference>
<dbReference type="InterPro" id="IPR033136">
    <property type="entry name" value="DNA_ligase_CS"/>
</dbReference>
<evidence type="ECO:0000259" key="16">
    <source>
        <dbReference type="PROSITE" id="PS50172"/>
    </source>
</evidence>
<dbReference type="InterPro" id="IPR010994">
    <property type="entry name" value="RuvA_2-like"/>
</dbReference>
<dbReference type="InterPro" id="IPR003583">
    <property type="entry name" value="Hlx-hairpin-Hlx_DNA-bd_motif"/>
</dbReference>
<dbReference type="Pfam" id="PF12826">
    <property type="entry name" value="HHH_2"/>
    <property type="match status" value="1"/>
</dbReference>
<dbReference type="FunFam" id="1.10.150.20:FF:000006">
    <property type="entry name" value="DNA ligase"/>
    <property type="match status" value="1"/>
</dbReference>
<dbReference type="Pfam" id="PF03120">
    <property type="entry name" value="OB_DNA_ligase"/>
    <property type="match status" value="1"/>
</dbReference>
<dbReference type="SUPFAM" id="SSF47781">
    <property type="entry name" value="RuvA domain 2-like"/>
    <property type="match status" value="1"/>
</dbReference>
<dbReference type="Gene3D" id="6.20.10.30">
    <property type="match status" value="1"/>
</dbReference>
<evidence type="ECO:0000256" key="3">
    <source>
        <dbReference type="ARBA" id="ARBA00013308"/>
    </source>
</evidence>
<dbReference type="SUPFAM" id="SSF56091">
    <property type="entry name" value="DNA ligase/mRNA capping enzyme, catalytic domain"/>
    <property type="match status" value="1"/>
</dbReference>
<dbReference type="Pfam" id="PF01653">
    <property type="entry name" value="DNA_ligase_aden"/>
    <property type="match status" value="1"/>
</dbReference>
<dbReference type="Pfam" id="PF03119">
    <property type="entry name" value="DNA_ligase_ZBD"/>
    <property type="match status" value="1"/>
</dbReference>
<gene>
    <name evidence="14 17" type="primary">ligA</name>
    <name evidence="17" type="ORF">A2Y62_12065</name>
</gene>
<protein>
    <recommendedName>
        <fullName evidence="3 14">DNA ligase</fullName>
        <ecNumber evidence="2 14">6.5.1.2</ecNumber>
    </recommendedName>
    <alternativeName>
        <fullName evidence="14">Polydeoxyribonucleotide synthase [NAD(+)]</fullName>
    </alternativeName>
</protein>
<dbReference type="InterPro" id="IPR001357">
    <property type="entry name" value="BRCT_dom"/>
</dbReference>
<evidence type="ECO:0000256" key="12">
    <source>
        <dbReference type="ARBA" id="ARBA00034005"/>
    </source>
</evidence>
<comment type="similarity">
    <text evidence="13 14">Belongs to the NAD-dependent DNA ligase family. LigA subfamily.</text>
</comment>
<comment type="caution">
    <text evidence="14">Lacks conserved residue(s) required for the propagation of feature annotation.</text>
</comment>
<sequence>MTKGANAVDKKNAVKKLKHLIEQINYHNYRYYVLDDPIISDYEYDQLMNELMEMETAFPELATEDSPTKRVGAPPLDEFKKVKHLVPMISLADAFDKDEALEFDERIARMLGSNEDRVYCAEPKIDGLSAALLYENGKLIRGATRGDGTEGEEVTVNIRTIKMVPLRLLNKTQYSLPLRFEARGEVYMTKNDFKNLNEIRQNNGEPLFANPRNAAAGSIRQLDSQITASRKLKMFFWGAGALEKTEMKSQWKLLQALKAWGFRINPLIKLCRNIHEVLDYYEHIMEQRDDLDYEIDGIVVKVNSLLLQDELGNTTRAPRWAIAYKFPARQVTTKINDIIIQVGRTGTLTPVAVLEPVAIGGVTVSRATLHNMDEIERKDIRIGDCVLVERAGDVIPEVVKSIAEKRTGNEQVFVMPEQCPVCSAAVIKEGAVHRCTNISCPAQVKESILHFVQRSAMNIDGLGEKIVEQFLKNAIIKDVADIYSIKKDDIVKLERFAEKSATNIIAAIEASKKPPLEKFLFALGIRQVGIHMARVLARQFGSLEKLQTANEEKLLGIKEIGTETAKAIKAFFREEKNENVIKKLLDSGIEIREEKREREPSILSGKIFVFTGTLETLSRQEAQEMVENLGAKASLSVSKQTTYVVAGKDAGSKLEKAKTLGVTILSEKEFLTLIGK</sequence>
<dbReference type="GO" id="GO:0046872">
    <property type="term" value="F:metal ion binding"/>
    <property type="evidence" value="ECO:0007669"/>
    <property type="project" value="UniProtKB-KW"/>
</dbReference>
<feature type="domain" description="BRCT" evidence="16">
    <location>
        <begin position="598"/>
        <end position="676"/>
    </location>
</feature>
<dbReference type="CDD" id="cd00114">
    <property type="entry name" value="LIGANc"/>
    <property type="match status" value="1"/>
</dbReference>
<feature type="binding site" evidence="14">
    <location>
        <position position="325"/>
    </location>
    <ligand>
        <name>NAD(+)</name>
        <dbReference type="ChEBI" id="CHEBI:57540"/>
    </ligand>
</feature>
<dbReference type="GO" id="GO:0006281">
    <property type="term" value="P:DNA repair"/>
    <property type="evidence" value="ECO:0007669"/>
    <property type="project" value="UniProtKB-KW"/>
</dbReference>
<feature type="active site" description="N6-AMP-lysine intermediate" evidence="14">
    <location>
        <position position="124"/>
    </location>
</feature>
<comment type="cofactor">
    <cofactor evidence="14">
        <name>Mg(2+)</name>
        <dbReference type="ChEBI" id="CHEBI:18420"/>
    </cofactor>
    <cofactor evidence="14">
        <name>Mn(2+)</name>
        <dbReference type="ChEBI" id="CHEBI:29035"/>
    </cofactor>
</comment>
<dbReference type="Pfam" id="PF00533">
    <property type="entry name" value="BRCT"/>
    <property type="match status" value="1"/>
</dbReference>
<feature type="binding site" evidence="14">
    <location>
        <position position="185"/>
    </location>
    <ligand>
        <name>NAD(+)</name>
        <dbReference type="ChEBI" id="CHEBI:57540"/>
    </ligand>
</feature>
<dbReference type="AlphaFoldDB" id="A0A1F5VDD0"/>
<dbReference type="FunFam" id="1.10.150.20:FF:000007">
    <property type="entry name" value="DNA ligase"/>
    <property type="match status" value="1"/>
</dbReference>
<feature type="binding site" evidence="14">
    <location>
        <position position="422"/>
    </location>
    <ligand>
        <name>Zn(2+)</name>
        <dbReference type="ChEBI" id="CHEBI:29105"/>
    </ligand>
</feature>
<dbReference type="HAMAP" id="MF_01588">
    <property type="entry name" value="DNA_ligase_A"/>
    <property type="match status" value="1"/>
</dbReference>
<dbReference type="EC" id="6.5.1.2" evidence="2 14"/>
<evidence type="ECO:0000256" key="8">
    <source>
        <dbReference type="ARBA" id="ARBA00022833"/>
    </source>
</evidence>
<evidence type="ECO:0000256" key="4">
    <source>
        <dbReference type="ARBA" id="ARBA00022598"/>
    </source>
</evidence>
<keyword evidence="10 14" id="KW-0520">NAD</keyword>
<feature type="binding site" evidence="14">
    <location>
        <begin position="41"/>
        <end position="45"/>
    </location>
    <ligand>
        <name>NAD(+)</name>
        <dbReference type="ChEBI" id="CHEBI:57540"/>
    </ligand>
</feature>
<evidence type="ECO:0000256" key="14">
    <source>
        <dbReference type="HAMAP-Rule" id="MF_01588"/>
    </source>
</evidence>
<comment type="function">
    <text evidence="1 14">DNA ligase that catalyzes the formation of phosphodiester linkages between 5'-phosphoryl and 3'-hydroxyl groups in double-stranded DNA using NAD as a coenzyme and as the energy source for the reaction. It is essential for DNA replication and repair of damaged DNA.</text>
</comment>
<dbReference type="InterPro" id="IPR018239">
    <property type="entry name" value="DNA_ligase_AS"/>
</dbReference>
<dbReference type="STRING" id="1817863.A2Y62_12065"/>
<evidence type="ECO:0000256" key="9">
    <source>
        <dbReference type="ARBA" id="ARBA00022842"/>
    </source>
</evidence>
<evidence type="ECO:0000313" key="17">
    <source>
        <dbReference type="EMBL" id="OGF61434.1"/>
    </source>
</evidence>
<dbReference type="InterPro" id="IPR041663">
    <property type="entry name" value="DisA/LigA_HHH"/>
</dbReference>
<dbReference type="PIRSF" id="PIRSF001604">
    <property type="entry name" value="LigA"/>
    <property type="match status" value="1"/>
</dbReference>
<evidence type="ECO:0000256" key="5">
    <source>
        <dbReference type="ARBA" id="ARBA00022705"/>
    </source>
</evidence>
<dbReference type="InterPro" id="IPR001679">
    <property type="entry name" value="DNA_ligase"/>
</dbReference>
<dbReference type="InterPro" id="IPR013839">
    <property type="entry name" value="DNAligase_adenylation"/>
</dbReference>
<evidence type="ECO:0000256" key="15">
    <source>
        <dbReference type="RuleBase" id="RU000618"/>
    </source>
</evidence>
<dbReference type="SMART" id="SM00532">
    <property type="entry name" value="LIGANc"/>
    <property type="match status" value="1"/>
</dbReference>
<dbReference type="Gene3D" id="1.10.150.20">
    <property type="entry name" value="5' to 3' exonuclease, C-terminal subdomain"/>
    <property type="match status" value="2"/>
</dbReference>
<dbReference type="Gene3D" id="3.30.470.30">
    <property type="entry name" value="DNA ligase/mRNA capping enzyme"/>
    <property type="match status" value="1"/>
</dbReference>
<name>A0A1F5VDD0_9BACT</name>
<dbReference type="SMART" id="SM00278">
    <property type="entry name" value="HhH1"/>
    <property type="match status" value="3"/>
</dbReference>
<evidence type="ECO:0000256" key="6">
    <source>
        <dbReference type="ARBA" id="ARBA00022723"/>
    </source>
</evidence>
<accession>A0A1F5VDD0</accession>
<dbReference type="FunFam" id="1.10.287.610:FF:000002">
    <property type="entry name" value="DNA ligase"/>
    <property type="match status" value="1"/>
</dbReference>
<keyword evidence="6 14" id="KW-0479">Metal-binding</keyword>
<feature type="binding site" evidence="14">
    <location>
        <position position="419"/>
    </location>
    <ligand>
        <name>Zn(2+)</name>
        <dbReference type="ChEBI" id="CHEBI:29105"/>
    </ligand>
</feature>
<dbReference type="InterPro" id="IPR004150">
    <property type="entry name" value="NAD_DNA_ligase_OB"/>
</dbReference>
<keyword evidence="8 14" id="KW-0862">Zinc</keyword>
<dbReference type="NCBIfam" id="TIGR00575">
    <property type="entry name" value="dnlj"/>
    <property type="match status" value="1"/>
</dbReference>
<dbReference type="InterPro" id="IPR012340">
    <property type="entry name" value="NA-bd_OB-fold"/>
</dbReference>
<dbReference type="EMBL" id="MFGW01000195">
    <property type="protein sequence ID" value="OGF61434.1"/>
    <property type="molecule type" value="Genomic_DNA"/>
</dbReference>
<dbReference type="PANTHER" id="PTHR23389:SF9">
    <property type="entry name" value="DNA LIGASE"/>
    <property type="match status" value="1"/>
</dbReference>
<keyword evidence="5 14" id="KW-0235">DNA replication</keyword>
<dbReference type="Gene3D" id="3.40.50.10190">
    <property type="entry name" value="BRCT domain"/>
    <property type="match status" value="1"/>
</dbReference>
<dbReference type="SMART" id="SM00292">
    <property type="entry name" value="BRCT"/>
    <property type="match status" value="1"/>
</dbReference>
<dbReference type="GO" id="GO:0003911">
    <property type="term" value="F:DNA ligase (NAD+) activity"/>
    <property type="evidence" value="ECO:0007669"/>
    <property type="project" value="UniProtKB-UniRule"/>
</dbReference>
<proteinExistence type="inferred from homology"/>
<evidence type="ECO:0000256" key="10">
    <source>
        <dbReference type="ARBA" id="ARBA00023027"/>
    </source>
</evidence>
<keyword evidence="7 14" id="KW-0227">DNA damage</keyword>
<comment type="catalytic activity">
    <reaction evidence="12 14 15">
        <text>NAD(+) + (deoxyribonucleotide)n-3'-hydroxyl + 5'-phospho-(deoxyribonucleotide)m = (deoxyribonucleotide)n+m + AMP + beta-nicotinamide D-nucleotide.</text>
        <dbReference type="EC" id="6.5.1.2"/>
    </reaction>
</comment>
<dbReference type="Pfam" id="PF22745">
    <property type="entry name" value="Nlig-Ia"/>
    <property type="match status" value="1"/>
</dbReference>
<dbReference type="PROSITE" id="PS01056">
    <property type="entry name" value="DNA_LIGASE_N2"/>
    <property type="match status" value="1"/>
</dbReference>
<dbReference type="InterPro" id="IPR013840">
    <property type="entry name" value="DNAligase_N"/>
</dbReference>
<organism evidence="17 18">
    <name type="scientific">Candidatus Fischerbacteria bacterium RBG_13_37_8</name>
    <dbReference type="NCBI Taxonomy" id="1817863"/>
    <lineage>
        <taxon>Bacteria</taxon>
        <taxon>Candidatus Fischeribacteriota</taxon>
    </lineage>
</organism>
<dbReference type="SUPFAM" id="SSF50249">
    <property type="entry name" value="Nucleic acid-binding proteins"/>
    <property type="match status" value="1"/>
</dbReference>
<evidence type="ECO:0000313" key="18">
    <source>
        <dbReference type="Proteomes" id="UP000178943"/>
    </source>
</evidence>
<comment type="caution">
    <text evidence="17">The sequence shown here is derived from an EMBL/GenBank/DDBJ whole genome shotgun (WGS) entry which is preliminary data.</text>
</comment>
<keyword evidence="4 14" id="KW-0436">Ligase</keyword>
<dbReference type="InterPro" id="IPR004149">
    <property type="entry name" value="Znf_DNAligase_C4"/>
</dbReference>
<dbReference type="CDD" id="cd17748">
    <property type="entry name" value="BRCT_DNA_ligase_like"/>
    <property type="match status" value="1"/>
</dbReference>
<evidence type="ECO:0000256" key="11">
    <source>
        <dbReference type="ARBA" id="ARBA00023204"/>
    </source>
</evidence>
<feature type="binding site" evidence="14">
    <location>
        <position position="440"/>
    </location>
    <ligand>
        <name>Zn(2+)</name>
        <dbReference type="ChEBI" id="CHEBI:29105"/>
    </ligand>
</feature>
<evidence type="ECO:0000256" key="7">
    <source>
        <dbReference type="ARBA" id="ARBA00022763"/>
    </source>
</evidence>
<dbReference type="GO" id="GO:0006260">
    <property type="term" value="P:DNA replication"/>
    <property type="evidence" value="ECO:0007669"/>
    <property type="project" value="UniProtKB-KW"/>
</dbReference>
<keyword evidence="9 14" id="KW-0460">Magnesium</keyword>
<dbReference type="Proteomes" id="UP000178943">
    <property type="component" value="Unassembled WGS sequence"/>
</dbReference>
<keyword evidence="11 14" id="KW-0234">DNA repair</keyword>
<feature type="binding site" evidence="14">
    <location>
        <position position="145"/>
    </location>
    <ligand>
        <name>NAD(+)</name>
        <dbReference type="ChEBI" id="CHEBI:57540"/>
    </ligand>
</feature>
<dbReference type="NCBIfam" id="NF005932">
    <property type="entry name" value="PRK07956.1"/>
    <property type="match status" value="1"/>
</dbReference>
<evidence type="ECO:0000256" key="13">
    <source>
        <dbReference type="ARBA" id="ARBA00060881"/>
    </source>
</evidence>
<dbReference type="InterPro" id="IPR036420">
    <property type="entry name" value="BRCT_dom_sf"/>
</dbReference>
<dbReference type="SUPFAM" id="SSF52113">
    <property type="entry name" value="BRCT domain"/>
    <property type="match status" value="1"/>
</dbReference>